<accession>A0A9D4CG87</accession>
<reference evidence="1" key="1">
    <citation type="journal article" date="2019" name="bioRxiv">
        <title>The Genome of the Zebra Mussel, Dreissena polymorpha: A Resource for Invasive Species Research.</title>
        <authorList>
            <person name="McCartney M.A."/>
            <person name="Auch B."/>
            <person name="Kono T."/>
            <person name="Mallez S."/>
            <person name="Zhang Y."/>
            <person name="Obille A."/>
            <person name="Becker A."/>
            <person name="Abrahante J.E."/>
            <person name="Garbe J."/>
            <person name="Badalamenti J.P."/>
            <person name="Herman A."/>
            <person name="Mangelson H."/>
            <person name="Liachko I."/>
            <person name="Sullivan S."/>
            <person name="Sone E.D."/>
            <person name="Koren S."/>
            <person name="Silverstein K.A.T."/>
            <person name="Beckman K.B."/>
            <person name="Gohl D.M."/>
        </authorList>
    </citation>
    <scope>NUCLEOTIDE SEQUENCE</scope>
    <source>
        <strain evidence="1">Duluth1</strain>
        <tissue evidence="1">Whole animal</tissue>
    </source>
</reference>
<protein>
    <submittedName>
        <fullName evidence="1">Uncharacterized protein</fullName>
    </submittedName>
</protein>
<comment type="caution">
    <text evidence="1">The sequence shown here is derived from an EMBL/GenBank/DDBJ whole genome shotgun (WGS) entry which is preliminary data.</text>
</comment>
<evidence type="ECO:0000313" key="1">
    <source>
        <dbReference type="EMBL" id="KAH3724352.1"/>
    </source>
</evidence>
<sequence>MVAEELLLVTVSVVKGRLVNGAEELLRGCDCWGVVTGKLWAESESRRHGTAVSYI</sequence>
<dbReference type="Proteomes" id="UP000828390">
    <property type="component" value="Unassembled WGS sequence"/>
</dbReference>
<proteinExistence type="predicted"/>
<gene>
    <name evidence="1" type="ORF">DPMN_050168</name>
</gene>
<dbReference type="EMBL" id="JAIWYP010000012">
    <property type="protein sequence ID" value="KAH3724352.1"/>
    <property type="molecule type" value="Genomic_DNA"/>
</dbReference>
<evidence type="ECO:0000313" key="2">
    <source>
        <dbReference type="Proteomes" id="UP000828390"/>
    </source>
</evidence>
<organism evidence="1 2">
    <name type="scientific">Dreissena polymorpha</name>
    <name type="common">Zebra mussel</name>
    <name type="synonym">Mytilus polymorpha</name>
    <dbReference type="NCBI Taxonomy" id="45954"/>
    <lineage>
        <taxon>Eukaryota</taxon>
        <taxon>Metazoa</taxon>
        <taxon>Spiralia</taxon>
        <taxon>Lophotrochozoa</taxon>
        <taxon>Mollusca</taxon>
        <taxon>Bivalvia</taxon>
        <taxon>Autobranchia</taxon>
        <taxon>Heteroconchia</taxon>
        <taxon>Euheterodonta</taxon>
        <taxon>Imparidentia</taxon>
        <taxon>Neoheterodontei</taxon>
        <taxon>Myida</taxon>
        <taxon>Dreissenoidea</taxon>
        <taxon>Dreissenidae</taxon>
        <taxon>Dreissena</taxon>
    </lineage>
</organism>
<dbReference type="AlphaFoldDB" id="A0A9D4CG87"/>
<reference evidence="1" key="2">
    <citation type="submission" date="2020-11" db="EMBL/GenBank/DDBJ databases">
        <authorList>
            <person name="McCartney M.A."/>
            <person name="Auch B."/>
            <person name="Kono T."/>
            <person name="Mallez S."/>
            <person name="Becker A."/>
            <person name="Gohl D.M."/>
            <person name="Silverstein K.A.T."/>
            <person name="Koren S."/>
            <person name="Bechman K.B."/>
            <person name="Herman A."/>
            <person name="Abrahante J.E."/>
            <person name="Garbe J."/>
        </authorList>
    </citation>
    <scope>NUCLEOTIDE SEQUENCE</scope>
    <source>
        <strain evidence="1">Duluth1</strain>
        <tissue evidence="1">Whole animal</tissue>
    </source>
</reference>
<name>A0A9D4CG87_DREPO</name>
<keyword evidence="2" id="KW-1185">Reference proteome</keyword>